<dbReference type="eggNOG" id="ENOG5032529">
    <property type="taxonomic scope" value="Bacteria"/>
</dbReference>
<evidence type="ECO:0000256" key="4">
    <source>
        <dbReference type="ARBA" id="ARBA00022989"/>
    </source>
</evidence>
<feature type="domain" description="Cardiolipin synthase N-terminal" evidence="7">
    <location>
        <begin position="23"/>
        <end position="64"/>
    </location>
</feature>
<sequence>MFNNMNSMEILKLFAPIIIFQVALLIYCIIDILRKGVRNLNKPLWIAILFINLIGPIAYLIIGRKRWSDD</sequence>
<evidence type="ECO:0000256" key="5">
    <source>
        <dbReference type="ARBA" id="ARBA00023136"/>
    </source>
</evidence>
<feature type="transmembrane region" description="Helical" evidence="6">
    <location>
        <begin position="44"/>
        <end position="62"/>
    </location>
</feature>
<gene>
    <name evidence="8" type="ordered locus">Clocl_1881</name>
</gene>
<organism evidence="8 9">
    <name type="scientific">Acetivibrio clariflavus (strain DSM 19732 / NBRC 101661 / EBR45)</name>
    <name type="common">Clostridium clariflavum</name>
    <dbReference type="NCBI Taxonomy" id="720554"/>
    <lineage>
        <taxon>Bacteria</taxon>
        <taxon>Bacillati</taxon>
        <taxon>Bacillota</taxon>
        <taxon>Clostridia</taxon>
        <taxon>Eubacteriales</taxon>
        <taxon>Oscillospiraceae</taxon>
        <taxon>Acetivibrio</taxon>
    </lineage>
</organism>
<reference evidence="8 9" key="2">
    <citation type="journal article" date="2012" name="Stand. Genomic Sci.">
        <title>Complete Genome Sequence of Clostridium clariflavum DSM 19732.</title>
        <authorList>
            <person name="Izquierdo J.A."/>
            <person name="Goodwin L."/>
            <person name="Davenport K.W."/>
            <person name="Teshima H."/>
            <person name="Bruce D."/>
            <person name="Detter C."/>
            <person name="Tapia R."/>
            <person name="Han S."/>
            <person name="Land M."/>
            <person name="Hauser L."/>
            <person name="Jeffries C.D."/>
            <person name="Han J."/>
            <person name="Pitluck S."/>
            <person name="Nolan M."/>
            <person name="Chen A."/>
            <person name="Huntemann M."/>
            <person name="Mavromatis K."/>
            <person name="Mikhailova N."/>
            <person name="Liolios K."/>
            <person name="Woyke T."/>
            <person name="Lynd L.R."/>
        </authorList>
    </citation>
    <scope>NUCLEOTIDE SEQUENCE [LARGE SCALE GENOMIC DNA]</scope>
    <source>
        <strain evidence="9">DSM 19732 / NBRC 101661 / EBR45</strain>
    </source>
</reference>
<evidence type="ECO:0000256" key="3">
    <source>
        <dbReference type="ARBA" id="ARBA00022692"/>
    </source>
</evidence>
<keyword evidence="4 6" id="KW-1133">Transmembrane helix</keyword>
<evidence type="ECO:0000256" key="6">
    <source>
        <dbReference type="SAM" id="Phobius"/>
    </source>
</evidence>
<dbReference type="AlphaFoldDB" id="G8LUV8"/>
<dbReference type="STRING" id="720554.Clocl_1881"/>
<dbReference type="InterPro" id="IPR027379">
    <property type="entry name" value="CLS_N"/>
</dbReference>
<evidence type="ECO:0000313" key="9">
    <source>
        <dbReference type="Proteomes" id="UP000005435"/>
    </source>
</evidence>
<evidence type="ECO:0000256" key="2">
    <source>
        <dbReference type="ARBA" id="ARBA00022475"/>
    </source>
</evidence>
<keyword evidence="3 6" id="KW-0812">Transmembrane</keyword>
<dbReference type="RefSeq" id="WP_014255073.1">
    <property type="nucleotide sequence ID" value="NC_016627.1"/>
</dbReference>
<evidence type="ECO:0000256" key="1">
    <source>
        <dbReference type="ARBA" id="ARBA00004651"/>
    </source>
</evidence>
<keyword evidence="5 6" id="KW-0472">Membrane</keyword>
<evidence type="ECO:0000313" key="8">
    <source>
        <dbReference type="EMBL" id="AEV68488.1"/>
    </source>
</evidence>
<comment type="subcellular location">
    <subcellularLocation>
        <location evidence="1">Cell membrane</location>
        <topology evidence="1">Multi-pass membrane protein</topology>
    </subcellularLocation>
</comment>
<dbReference type="Pfam" id="PF13396">
    <property type="entry name" value="PLDc_N"/>
    <property type="match status" value="1"/>
</dbReference>
<dbReference type="Proteomes" id="UP000005435">
    <property type="component" value="Chromosome"/>
</dbReference>
<feature type="transmembrane region" description="Helical" evidence="6">
    <location>
        <begin position="13"/>
        <end position="32"/>
    </location>
</feature>
<reference evidence="9" key="1">
    <citation type="submission" date="2011-12" db="EMBL/GenBank/DDBJ databases">
        <title>Complete sequence of Clostridium clariflavum DSM 19732.</title>
        <authorList>
            <consortium name="US DOE Joint Genome Institute"/>
            <person name="Lucas S."/>
            <person name="Han J."/>
            <person name="Lapidus A."/>
            <person name="Cheng J.-F."/>
            <person name="Goodwin L."/>
            <person name="Pitluck S."/>
            <person name="Peters L."/>
            <person name="Teshima H."/>
            <person name="Detter J.C."/>
            <person name="Han C."/>
            <person name="Tapia R."/>
            <person name="Land M."/>
            <person name="Hauser L."/>
            <person name="Kyrpides N."/>
            <person name="Ivanova N."/>
            <person name="Pagani I."/>
            <person name="Kitzmiller T."/>
            <person name="Lynd L."/>
            <person name="Izquierdo J."/>
            <person name="Woyke T."/>
        </authorList>
    </citation>
    <scope>NUCLEOTIDE SEQUENCE [LARGE SCALE GENOMIC DNA]</scope>
    <source>
        <strain evidence="9">DSM 19732 / NBRC 101661 / EBR45</strain>
    </source>
</reference>
<protein>
    <recommendedName>
        <fullName evidence="7">Cardiolipin synthase N-terminal domain-containing protein</fullName>
    </recommendedName>
</protein>
<proteinExistence type="predicted"/>
<keyword evidence="2" id="KW-1003">Cell membrane</keyword>
<name>G8LUV8_ACECE</name>
<keyword evidence="9" id="KW-1185">Reference proteome</keyword>
<accession>G8LUV8</accession>
<dbReference type="GO" id="GO:0005886">
    <property type="term" value="C:plasma membrane"/>
    <property type="evidence" value="ECO:0007669"/>
    <property type="project" value="UniProtKB-SubCell"/>
</dbReference>
<evidence type="ECO:0000259" key="7">
    <source>
        <dbReference type="Pfam" id="PF13396"/>
    </source>
</evidence>
<dbReference type="EMBL" id="CP003065">
    <property type="protein sequence ID" value="AEV68488.1"/>
    <property type="molecule type" value="Genomic_DNA"/>
</dbReference>
<dbReference type="KEGG" id="ccl:Clocl_1881"/>
<dbReference type="HOGENOM" id="CLU_176001_3_1_9"/>